<dbReference type="STRING" id="6336.A0A0V0RQW1"/>
<comment type="caution">
    <text evidence="1">The sequence shown here is derived from an EMBL/GenBank/DDBJ whole genome shotgun (WGS) entry which is preliminary data.</text>
</comment>
<protein>
    <submittedName>
        <fullName evidence="1">Uncharacterized protein</fullName>
    </submittedName>
</protein>
<dbReference type="AlphaFoldDB" id="A0A0V0RQW1"/>
<evidence type="ECO:0000313" key="2">
    <source>
        <dbReference type="Proteomes" id="UP000054630"/>
    </source>
</evidence>
<name>A0A0V0RQW1_9BILA</name>
<gene>
    <name evidence="1" type="ORF">T07_9203</name>
</gene>
<accession>A0A0V0RQW1</accession>
<dbReference type="EMBL" id="JYDL01000098">
    <property type="protein sequence ID" value="KRX16881.1"/>
    <property type="molecule type" value="Genomic_DNA"/>
</dbReference>
<keyword evidence="2" id="KW-1185">Reference proteome</keyword>
<evidence type="ECO:0000313" key="1">
    <source>
        <dbReference type="EMBL" id="KRX16881.1"/>
    </source>
</evidence>
<reference evidence="1 2" key="1">
    <citation type="submission" date="2015-01" db="EMBL/GenBank/DDBJ databases">
        <title>Evolution of Trichinella species and genotypes.</title>
        <authorList>
            <person name="Korhonen P.K."/>
            <person name="Edoardo P."/>
            <person name="Giuseppe L.R."/>
            <person name="Gasser R.B."/>
        </authorList>
    </citation>
    <scope>NUCLEOTIDE SEQUENCE [LARGE SCALE GENOMIC DNA]</scope>
    <source>
        <strain evidence="1">ISS37</strain>
    </source>
</reference>
<sequence>MWIATHWCIVRRILVRRSFQGKGEADSLHSEAADLWGRPELGRAHCIVFGCEGRRSRHPRHIYIF</sequence>
<organism evidence="1 2">
    <name type="scientific">Trichinella nelsoni</name>
    <dbReference type="NCBI Taxonomy" id="6336"/>
    <lineage>
        <taxon>Eukaryota</taxon>
        <taxon>Metazoa</taxon>
        <taxon>Ecdysozoa</taxon>
        <taxon>Nematoda</taxon>
        <taxon>Enoplea</taxon>
        <taxon>Dorylaimia</taxon>
        <taxon>Trichinellida</taxon>
        <taxon>Trichinellidae</taxon>
        <taxon>Trichinella</taxon>
    </lineage>
</organism>
<proteinExistence type="predicted"/>
<dbReference type="Proteomes" id="UP000054630">
    <property type="component" value="Unassembled WGS sequence"/>
</dbReference>